<comment type="similarity">
    <text evidence="3">Belongs to the exportin family.</text>
</comment>
<keyword evidence="6" id="KW-0653">Protein transport</keyword>
<sequence>MHSYEFVLSIFLKLRLQRFQTLETTNGWKPLDSNTLEVRREKEMFNRSTLVERDILPKEIGSKRNILITQLFDDLEKGRESKENVEAENEKNLGAKVSDYSKDARLNVIFDQPRVANKNFIPYHTIIQPIPTHIKNNYTKPMDLLPFKCPKAQHAFPITTHFFYIRGKMHQGYQNSGAADLAQLQATMQAIEFACNSIQELKLLDKVELKRGDNWTLAPHLVLGLQSWESFEERESWKRAGENLGRFGREKIKGQVGKEIPMTGKVRGERVAERWGSGTFLVVHVREHFRTNILKMHMNPAAAEQTILSLSQSPRPYQACKYILENSQLANARFQAAGAIRDAALREWVFLEVDDKRGLIRYAVV</sequence>
<accession>A0AAE1QWQ4</accession>
<dbReference type="GO" id="GO:0005737">
    <property type="term" value="C:cytoplasm"/>
    <property type="evidence" value="ECO:0007669"/>
    <property type="project" value="UniProtKB-SubCell"/>
</dbReference>
<evidence type="ECO:0000256" key="1">
    <source>
        <dbReference type="ARBA" id="ARBA00004123"/>
    </source>
</evidence>
<dbReference type="InterPro" id="IPR011989">
    <property type="entry name" value="ARM-like"/>
</dbReference>
<protein>
    <submittedName>
        <fullName evidence="8">Uncharacterized protein</fullName>
    </submittedName>
</protein>
<evidence type="ECO:0000256" key="6">
    <source>
        <dbReference type="ARBA" id="ARBA00022927"/>
    </source>
</evidence>
<dbReference type="PANTHER" id="PTHR12596:SF1">
    <property type="entry name" value="EXPORTIN-4"/>
    <property type="match status" value="1"/>
</dbReference>
<keyword evidence="7" id="KW-0539">Nucleus</keyword>
<name>A0AAE1QWQ4_9SOLA</name>
<evidence type="ECO:0000256" key="2">
    <source>
        <dbReference type="ARBA" id="ARBA00004496"/>
    </source>
</evidence>
<proteinExistence type="inferred from homology"/>
<dbReference type="AlphaFoldDB" id="A0AAE1QWQ4"/>
<reference evidence="8" key="1">
    <citation type="submission" date="2023-12" db="EMBL/GenBank/DDBJ databases">
        <title>Genome assembly of Anisodus tanguticus.</title>
        <authorList>
            <person name="Wang Y.-J."/>
        </authorList>
    </citation>
    <scope>NUCLEOTIDE SEQUENCE</scope>
    <source>
        <strain evidence="8">KB-2021</strain>
        <tissue evidence="8">Leaf</tissue>
    </source>
</reference>
<dbReference type="GO" id="GO:0005643">
    <property type="term" value="C:nuclear pore"/>
    <property type="evidence" value="ECO:0007669"/>
    <property type="project" value="TreeGrafter"/>
</dbReference>
<dbReference type="GO" id="GO:0005049">
    <property type="term" value="F:nuclear export signal receptor activity"/>
    <property type="evidence" value="ECO:0007669"/>
    <property type="project" value="InterPro"/>
</dbReference>
<evidence type="ECO:0000313" key="8">
    <source>
        <dbReference type="EMBL" id="KAK4341060.1"/>
    </source>
</evidence>
<evidence type="ECO:0000256" key="4">
    <source>
        <dbReference type="ARBA" id="ARBA00022448"/>
    </source>
</evidence>
<evidence type="ECO:0000256" key="7">
    <source>
        <dbReference type="ARBA" id="ARBA00023242"/>
    </source>
</evidence>
<dbReference type="Gene3D" id="1.25.10.10">
    <property type="entry name" value="Leucine-rich Repeat Variant"/>
    <property type="match status" value="1"/>
</dbReference>
<organism evidence="8 9">
    <name type="scientific">Anisodus tanguticus</name>
    <dbReference type="NCBI Taxonomy" id="243964"/>
    <lineage>
        <taxon>Eukaryota</taxon>
        <taxon>Viridiplantae</taxon>
        <taxon>Streptophyta</taxon>
        <taxon>Embryophyta</taxon>
        <taxon>Tracheophyta</taxon>
        <taxon>Spermatophyta</taxon>
        <taxon>Magnoliopsida</taxon>
        <taxon>eudicotyledons</taxon>
        <taxon>Gunneridae</taxon>
        <taxon>Pentapetalae</taxon>
        <taxon>asterids</taxon>
        <taxon>lamiids</taxon>
        <taxon>Solanales</taxon>
        <taxon>Solanaceae</taxon>
        <taxon>Solanoideae</taxon>
        <taxon>Hyoscyameae</taxon>
        <taxon>Anisodus</taxon>
    </lineage>
</organism>
<comment type="subcellular location">
    <subcellularLocation>
        <location evidence="2">Cytoplasm</location>
    </subcellularLocation>
    <subcellularLocation>
        <location evidence="1">Nucleus</location>
    </subcellularLocation>
</comment>
<evidence type="ECO:0000256" key="3">
    <source>
        <dbReference type="ARBA" id="ARBA00009466"/>
    </source>
</evidence>
<keyword evidence="4" id="KW-0813">Transport</keyword>
<dbReference type="GO" id="GO:0006611">
    <property type="term" value="P:protein export from nucleus"/>
    <property type="evidence" value="ECO:0007669"/>
    <property type="project" value="TreeGrafter"/>
</dbReference>
<dbReference type="Proteomes" id="UP001291623">
    <property type="component" value="Unassembled WGS sequence"/>
</dbReference>
<evidence type="ECO:0000256" key="5">
    <source>
        <dbReference type="ARBA" id="ARBA00022490"/>
    </source>
</evidence>
<keyword evidence="9" id="KW-1185">Reference proteome</keyword>
<keyword evidence="5" id="KW-0963">Cytoplasm</keyword>
<gene>
    <name evidence="8" type="ORF">RND71_039561</name>
</gene>
<dbReference type="EMBL" id="JAVYJV010000022">
    <property type="protein sequence ID" value="KAK4341060.1"/>
    <property type="molecule type" value="Genomic_DNA"/>
</dbReference>
<dbReference type="InterPro" id="IPR044189">
    <property type="entry name" value="XPO4/7-like"/>
</dbReference>
<evidence type="ECO:0000313" key="9">
    <source>
        <dbReference type="Proteomes" id="UP001291623"/>
    </source>
</evidence>
<comment type="caution">
    <text evidence="8">The sequence shown here is derived from an EMBL/GenBank/DDBJ whole genome shotgun (WGS) entry which is preliminary data.</text>
</comment>
<dbReference type="PANTHER" id="PTHR12596">
    <property type="entry name" value="EXPORTIN 4,7-RELATED"/>
    <property type="match status" value="1"/>
</dbReference>